<dbReference type="AlphaFoldDB" id="A0A852Z5U0"/>
<dbReference type="RefSeq" id="WP_179786560.1">
    <property type="nucleotide sequence ID" value="NZ_BAAARR010000022.1"/>
</dbReference>
<keyword evidence="2" id="KW-1185">Reference proteome</keyword>
<protein>
    <submittedName>
        <fullName evidence="1">Diadenosine tetraphosphate (Ap4A) HIT family hydrolase</fullName>
    </submittedName>
</protein>
<dbReference type="EMBL" id="JACBZH010000001">
    <property type="protein sequence ID" value="NYH88697.1"/>
    <property type="molecule type" value="Genomic_DNA"/>
</dbReference>
<dbReference type="Proteomes" id="UP000579605">
    <property type="component" value="Unassembled WGS sequence"/>
</dbReference>
<evidence type="ECO:0000313" key="2">
    <source>
        <dbReference type="Proteomes" id="UP000579605"/>
    </source>
</evidence>
<accession>A0A852Z5U0</accession>
<name>A0A852Z5U0_9ACTN</name>
<proteinExistence type="predicted"/>
<dbReference type="InterPro" id="IPR036265">
    <property type="entry name" value="HIT-like_sf"/>
</dbReference>
<organism evidence="1 2">
    <name type="scientific">Actinopolymorpha rutila</name>
    <dbReference type="NCBI Taxonomy" id="446787"/>
    <lineage>
        <taxon>Bacteria</taxon>
        <taxon>Bacillati</taxon>
        <taxon>Actinomycetota</taxon>
        <taxon>Actinomycetes</taxon>
        <taxon>Propionibacteriales</taxon>
        <taxon>Actinopolymorphaceae</taxon>
        <taxon>Actinopolymorpha</taxon>
    </lineage>
</organism>
<comment type="caution">
    <text evidence="1">The sequence shown here is derived from an EMBL/GenBank/DDBJ whole genome shotgun (WGS) entry which is preliminary data.</text>
</comment>
<gene>
    <name evidence="1" type="ORF">F4554_001335</name>
</gene>
<dbReference type="GO" id="GO:0016787">
    <property type="term" value="F:hydrolase activity"/>
    <property type="evidence" value="ECO:0007669"/>
    <property type="project" value="UniProtKB-KW"/>
</dbReference>
<sequence>MEQNACPCGRGDDDRLPSEYLIAFDDQWSVVHTHSSGVLGWLILQPRRHVIDLAELTDEEAASLGVWQVRLARALADVMGTPKAYVAEFGESPGSHLHFHVVGRPAGLAPERVGPGVFGFLAAGEREKITPAERESLAGRLRARLTAV</sequence>
<reference evidence="1 2" key="1">
    <citation type="submission" date="2020-07" db="EMBL/GenBank/DDBJ databases">
        <title>Sequencing the genomes of 1000 actinobacteria strains.</title>
        <authorList>
            <person name="Klenk H.-P."/>
        </authorList>
    </citation>
    <scope>NUCLEOTIDE SEQUENCE [LARGE SCALE GENOMIC DNA]</scope>
    <source>
        <strain evidence="1 2">DSM 18448</strain>
    </source>
</reference>
<evidence type="ECO:0000313" key="1">
    <source>
        <dbReference type="EMBL" id="NYH88697.1"/>
    </source>
</evidence>
<keyword evidence="1" id="KW-0378">Hydrolase</keyword>
<dbReference type="SUPFAM" id="SSF54197">
    <property type="entry name" value="HIT-like"/>
    <property type="match status" value="1"/>
</dbReference>
<dbReference type="Gene3D" id="3.30.428.10">
    <property type="entry name" value="HIT-like"/>
    <property type="match status" value="1"/>
</dbReference>